<proteinExistence type="predicted"/>
<organism evidence="1 2">
    <name type="scientific">Hypothenemus hampei</name>
    <name type="common">Coffee berry borer</name>
    <dbReference type="NCBI Taxonomy" id="57062"/>
    <lineage>
        <taxon>Eukaryota</taxon>
        <taxon>Metazoa</taxon>
        <taxon>Ecdysozoa</taxon>
        <taxon>Arthropoda</taxon>
        <taxon>Hexapoda</taxon>
        <taxon>Insecta</taxon>
        <taxon>Pterygota</taxon>
        <taxon>Neoptera</taxon>
        <taxon>Endopterygota</taxon>
        <taxon>Coleoptera</taxon>
        <taxon>Polyphaga</taxon>
        <taxon>Cucujiformia</taxon>
        <taxon>Curculionidae</taxon>
        <taxon>Scolytinae</taxon>
        <taxon>Hypothenemus</taxon>
    </lineage>
</organism>
<comment type="caution">
    <text evidence="1">The sequence shown here is derived from an EMBL/GenBank/DDBJ whole genome shotgun (WGS) entry which is preliminary data.</text>
</comment>
<dbReference type="AlphaFoldDB" id="A0ABD1ETK1"/>
<sequence length="103" mass="10691">MTLSEQPFCPPWISGNVQGTCVCVSASTTAAVTSAAAEGLGGPSIALSASDTHSHAAIGPTPVGAFFLLEHATIRPAGRPRQDVGMRLLQLMFYMVSPIYPGF</sequence>
<dbReference type="EMBL" id="JBDJPC010000005">
    <property type="protein sequence ID" value="KAL1502125.1"/>
    <property type="molecule type" value="Genomic_DNA"/>
</dbReference>
<keyword evidence="2" id="KW-1185">Reference proteome</keyword>
<name>A0ABD1ETK1_HYPHA</name>
<dbReference type="Proteomes" id="UP001566132">
    <property type="component" value="Unassembled WGS sequence"/>
</dbReference>
<reference evidence="1 2" key="1">
    <citation type="submission" date="2024-05" db="EMBL/GenBank/DDBJ databases">
        <title>Genetic variation in Jamaican populations of the coffee berry borer (Hypothenemus hampei).</title>
        <authorList>
            <person name="Errbii M."/>
            <person name="Myrie A."/>
        </authorList>
    </citation>
    <scope>NUCLEOTIDE SEQUENCE [LARGE SCALE GENOMIC DNA]</scope>
    <source>
        <strain evidence="1">JA-Hopewell-2020-01-JO</strain>
        <tissue evidence="1">Whole body</tissue>
    </source>
</reference>
<accession>A0ABD1ETK1</accession>
<evidence type="ECO:0000313" key="1">
    <source>
        <dbReference type="EMBL" id="KAL1502125.1"/>
    </source>
</evidence>
<gene>
    <name evidence="1" type="ORF">ABEB36_007317</name>
</gene>
<protein>
    <submittedName>
        <fullName evidence="1">Uncharacterized protein</fullName>
    </submittedName>
</protein>
<evidence type="ECO:0000313" key="2">
    <source>
        <dbReference type="Proteomes" id="UP001566132"/>
    </source>
</evidence>